<dbReference type="InterPro" id="IPR012318">
    <property type="entry name" value="HTH_CRP"/>
</dbReference>
<keyword evidence="7" id="KW-1185">Reference proteome</keyword>
<organism evidence="6 7">
    <name type="scientific">Sphingomonas rustica</name>
    <dbReference type="NCBI Taxonomy" id="3103142"/>
    <lineage>
        <taxon>Bacteria</taxon>
        <taxon>Pseudomonadati</taxon>
        <taxon>Pseudomonadota</taxon>
        <taxon>Alphaproteobacteria</taxon>
        <taxon>Sphingomonadales</taxon>
        <taxon>Sphingomonadaceae</taxon>
        <taxon>Sphingomonas</taxon>
    </lineage>
</organism>
<keyword evidence="3" id="KW-0804">Transcription</keyword>
<feature type="domain" description="HTH crp-type" evidence="5">
    <location>
        <begin position="153"/>
        <end position="225"/>
    </location>
</feature>
<protein>
    <submittedName>
        <fullName evidence="6">Crp/Fnr family transcriptional regulator</fullName>
    </submittedName>
</protein>
<comment type="caution">
    <text evidence="6">The sequence shown here is derived from an EMBL/GenBank/DDBJ whole genome shotgun (WGS) entry which is preliminary data.</text>
</comment>
<accession>A0ABV0BCV8</accession>
<dbReference type="PROSITE" id="PS50042">
    <property type="entry name" value="CNMP_BINDING_3"/>
    <property type="match status" value="1"/>
</dbReference>
<keyword evidence="1" id="KW-0805">Transcription regulation</keyword>
<dbReference type="CDD" id="cd00038">
    <property type="entry name" value="CAP_ED"/>
    <property type="match status" value="1"/>
</dbReference>
<dbReference type="Gene3D" id="2.60.120.10">
    <property type="entry name" value="Jelly Rolls"/>
    <property type="match status" value="1"/>
</dbReference>
<dbReference type="PROSITE" id="PS00042">
    <property type="entry name" value="HTH_CRP_1"/>
    <property type="match status" value="1"/>
</dbReference>
<evidence type="ECO:0000259" key="4">
    <source>
        <dbReference type="PROSITE" id="PS50042"/>
    </source>
</evidence>
<dbReference type="InterPro" id="IPR018335">
    <property type="entry name" value="Tscrpt_reg_HTH_Crp-type_CS"/>
</dbReference>
<dbReference type="PANTHER" id="PTHR24567:SF75">
    <property type="entry name" value="FUMARATE AND NITRATE REDUCTION REGULATORY PROTEIN"/>
    <property type="match status" value="1"/>
</dbReference>
<evidence type="ECO:0000256" key="3">
    <source>
        <dbReference type="ARBA" id="ARBA00023163"/>
    </source>
</evidence>
<evidence type="ECO:0000256" key="2">
    <source>
        <dbReference type="ARBA" id="ARBA00023125"/>
    </source>
</evidence>
<evidence type="ECO:0000313" key="7">
    <source>
        <dbReference type="Proteomes" id="UP001427805"/>
    </source>
</evidence>
<keyword evidence="2" id="KW-0238">DNA-binding</keyword>
<dbReference type="SUPFAM" id="SSF51206">
    <property type="entry name" value="cAMP-binding domain-like"/>
    <property type="match status" value="1"/>
</dbReference>
<dbReference type="Gene3D" id="1.10.10.10">
    <property type="entry name" value="Winged helix-like DNA-binding domain superfamily/Winged helix DNA-binding domain"/>
    <property type="match status" value="1"/>
</dbReference>
<dbReference type="PANTHER" id="PTHR24567">
    <property type="entry name" value="CRP FAMILY TRANSCRIPTIONAL REGULATORY PROTEIN"/>
    <property type="match status" value="1"/>
</dbReference>
<gene>
    <name evidence="6" type="ORF">TPR58_14920</name>
</gene>
<sequence>MASAAEAMPDRCADCEIRRVALCGQIDVSALRRLNTLSHTERLRAGSTLLWESESADVVGIVRTGLLKLTASLEDGREQTLGLAFPGDFIGRPFAADMEHSVTAIADSTICTFSRTRFEALAGEVPDLQQALLVRTFKDLDRARRWMLLLGRKSAGERVASLLLETAEANGADPGEPVPLPLSRQQIADVLGLTIETVSRKMHLFARSGVIALPSLRSFTVERPGELARLAA</sequence>
<reference evidence="6 7" key="1">
    <citation type="submission" date="2024-05" db="EMBL/GenBank/DDBJ databases">
        <title>Sphingomonas sp. HF-S3 16S ribosomal RNA gene Genome sequencing and assembly.</title>
        <authorList>
            <person name="Lee H."/>
        </authorList>
    </citation>
    <scope>NUCLEOTIDE SEQUENCE [LARGE SCALE GENOMIC DNA]</scope>
    <source>
        <strain evidence="6 7">HF-S3</strain>
    </source>
</reference>
<dbReference type="Pfam" id="PF00027">
    <property type="entry name" value="cNMP_binding"/>
    <property type="match status" value="1"/>
</dbReference>
<dbReference type="PRINTS" id="PR00034">
    <property type="entry name" value="HTHCRP"/>
</dbReference>
<proteinExistence type="predicted"/>
<evidence type="ECO:0000256" key="1">
    <source>
        <dbReference type="ARBA" id="ARBA00023015"/>
    </source>
</evidence>
<dbReference type="Proteomes" id="UP001427805">
    <property type="component" value="Unassembled WGS sequence"/>
</dbReference>
<dbReference type="InterPro" id="IPR018490">
    <property type="entry name" value="cNMP-bd_dom_sf"/>
</dbReference>
<dbReference type="InterPro" id="IPR000595">
    <property type="entry name" value="cNMP-bd_dom"/>
</dbReference>
<evidence type="ECO:0000259" key="5">
    <source>
        <dbReference type="PROSITE" id="PS51063"/>
    </source>
</evidence>
<dbReference type="RefSeq" id="WP_346247497.1">
    <property type="nucleotide sequence ID" value="NZ_JBDIZK010000009.1"/>
</dbReference>
<feature type="domain" description="Cyclic nucleotide-binding" evidence="4">
    <location>
        <begin position="22"/>
        <end position="91"/>
    </location>
</feature>
<dbReference type="SMART" id="SM00100">
    <property type="entry name" value="cNMP"/>
    <property type="match status" value="1"/>
</dbReference>
<dbReference type="PROSITE" id="PS51063">
    <property type="entry name" value="HTH_CRP_2"/>
    <property type="match status" value="1"/>
</dbReference>
<name>A0ABV0BCV8_9SPHN</name>
<dbReference type="InterPro" id="IPR036388">
    <property type="entry name" value="WH-like_DNA-bd_sf"/>
</dbReference>
<dbReference type="InterPro" id="IPR036390">
    <property type="entry name" value="WH_DNA-bd_sf"/>
</dbReference>
<dbReference type="Pfam" id="PF13545">
    <property type="entry name" value="HTH_Crp_2"/>
    <property type="match status" value="1"/>
</dbReference>
<dbReference type="InterPro" id="IPR050397">
    <property type="entry name" value="Env_Response_Regulators"/>
</dbReference>
<dbReference type="SUPFAM" id="SSF46785">
    <property type="entry name" value="Winged helix' DNA-binding domain"/>
    <property type="match status" value="1"/>
</dbReference>
<evidence type="ECO:0000313" key="6">
    <source>
        <dbReference type="EMBL" id="MEN3748466.1"/>
    </source>
</evidence>
<dbReference type="InterPro" id="IPR014710">
    <property type="entry name" value="RmlC-like_jellyroll"/>
</dbReference>
<dbReference type="SMART" id="SM00419">
    <property type="entry name" value="HTH_CRP"/>
    <property type="match status" value="1"/>
</dbReference>
<dbReference type="EMBL" id="JBDIZK010000009">
    <property type="protein sequence ID" value="MEN3748466.1"/>
    <property type="molecule type" value="Genomic_DNA"/>
</dbReference>